<sequence length="217" mass="24401">MKNTEIDTFGLLADYQSIMDAIGALYTEDHGYQTVVLDSLDKAEPLVWAATCAANRWESIESPGFGKGYLAADPFWRELLDGLFALRRDRGMIVVLIGHSEIIRFDDPSTVSYSRYDIRLHKRALAMVQDEADAILFINQDVTIQTEEQGFNKKRSRGEGGHQRWIYTEGRPAFVAKNRFDMPPKILFDRAHAFDELAKHFPGMDAPASVSPSEAAA</sequence>
<reference evidence="1" key="1">
    <citation type="journal article" date="2014" name="Int. J. Syst. Evol. Microbiol.">
        <title>Complete genome sequence of Corynebacterium casei LMG S-19264T (=DSM 44701T), isolated from a smear-ripened cheese.</title>
        <authorList>
            <consortium name="US DOE Joint Genome Institute (JGI-PGF)"/>
            <person name="Walter F."/>
            <person name="Albersmeier A."/>
            <person name="Kalinowski J."/>
            <person name="Ruckert C."/>
        </authorList>
    </citation>
    <scope>NUCLEOTIDE SEQUENCE</scope>
    <source>
        <strain evidence="1">CGMCC 1.12919</strain>
    </source>
</reference>
<organism evidence="1 2">
    <name type="scientific">Chelatococcus reniformis</name>
    <dbReference type="NCBI Taxonomy" id="1494448"/>
    <lineage>
        <taxon>Bacteria</taxon>
        <taxon>Pseudomonadati</taxon>
        <taxon>Pseudomonadota</taxon>
        <taxon>Alphaproteobacteria</taxon>
        <taxon>Hyphomicrobiales</taxon>
        <taxon>Chelatococcaceae</taxon>
        <taxon>Chelatococcus</taxon>
    </lineage>
</organism>
<dbReference type="EMBL" id="BMGG01000005">
    <property type="protein sequence ID" value="GGC68399.1"/>
    <property type="molecule type" value="Genomic_DNA"/>
</dbReference>
<keyword evidence="2" id="KW-1185">Reference proteome</keyword>
<proteinExistence type="predicted"/>
<dbReference type="Pfam" id="PF13479">
    <property type="entry name" value="AAA_24"/>
    <property type="match status" value="1"/>
</dbReference>
<evidence type="ECO:0000313" key="2">
    <source>
        <dbReference type="Proteomes" id="UP000637002"/>
    </source>
</evidence>
<evidence type="ECO:0000313" key="1">
    <source>
        <dbReference type="EMBL" id="GGC68399.1"/>
    </source>
</evidence>
<dbReference type="Proteomes" id="UP000637002">
    <property type="component" value="Unassembled WGS sequence"/>
</dbReference>
<accession>A0A916UDL3</accession>
<comment type="caution">
    <text evidence="1">The sequence shown here is derived from an EMBL/GenBank/DDBJ whole genome shotgun (WGS) entry which is preliminary data.</text>
</comment>
<protein>
    <submittedName>
        <fullName evidence="1">Uncharacterized protein</fullName>
    </submittedName>
</protein>
<dbReference type="AlphaFoldDB" id="A0A916UDL3"/>
<gene>
    <name evidence="1" type="ORF">GCM10010994_28700</name>
</gene>
<name>A0A916UDL3_9HYPH</name>
<reference evidence="1" key="2">
    <citation type="submission" date="2020-09" db="EMBL/GenBank/DDBJ databases">
        <authorList>
            <person name="Sun Q."/>
            <person name="Zhou Y."/>
        </authorList>
    </citation>
    <scope>NUCLEOTIDE SEQUENCE</scope>
    <source>
        <strain evidence="1">CGMCC 1.12919</strain>
    </source>
</reference>